<name>A0ACA9YCY4_9ASCO</name>
<protein>
    <submittedName>
        <fullName evidence="1">Probable kinetochore protein Nuf2p</fullName>
    </submittedName>
</protein>
<evidence type="ECO:0000313" key="1">
    <source>
        <dbReference type="EMBL" id="CAH6722551.1"/>
    </source>
</evidence>
<keyword evidence="2" id="KW-1185">Reference proteome</keyword>
<accession>A0ACA9YCY4</accession>
<reference evidence="1" key="1">
    <citation type="submission" date="2022-06" db="EMBL/GenBank/DDBJ databases">
        <authorList>
            <person name="Legras J.-L."/>
            <person name="Devillers H."/>
            <person name="Grondin C."/>
        </authorList>
    </citation>
    <scope>NUCLEOTIDE SEQUENCE</scope>
    <source>
        <strain evidence="1">CLIB 1444</strain>
    </source>
</reference>
<gene>
    <name evidence="1" type="ORF">CLIB1444_10S01002</name>
</gene>
<dbReference type="EMBL" id="CALSDN010000010">
    <property type="protein sequence ID" value="CAH6722551.1"/>
    <property type="molecule type" value="Genomic_DNA"/>
</dbReference>
<comment type="caution">
    <text evidence="1">The sequence shown here is derived from an EMBL/GenBank/DDBJ whole genome shotgun (WGS) entry which is preliminary data.</text>
</comment>
<sequence>MSRRSSMYRPRNSTIHRRRSFNIQHDPFPILDFKEISVCLQDCNFVATEELVSKPTSQYFKSLTEQFLDTFMAISVKDLEKKASQISGKADQHPNGNDDMEGVENNNDEENKENEINEDNDTTSALSTIVLFRAANKLFQICGIDDFNLMDLMKPEPVRIRRILSAVVNFARFRETNSVDVDEKLLSGESILEKVKAIDDENTTIQNKIEEITNILHRSPSVKQVNLYNSKIEVEFKKLKKSQDNFGNQHAQYKSEKQRLVQRISEQQYLLDELTEDIEKLKECDQVDMNSLNIEIEELKSKYLEEQDFLNNLELKQKNIFIGIESLQKVDSDLNSSIRVLNDIIHDIGEIERLNNDLTKYQEILNELASKSNDLDRDIEQFKIQISLNEQKIKKLNEEAEEANQNHIQVVSALNVRYEENMKEVHRIDVQSIHTRQEVEAIENEILKTKEDFKRDMREHEFMMAKLNDGIRAHLSEMNSKI</sequence>
<proteinExistence type="predicted"/>
<dbReference type="Proteomes" id="UP001152531">
    <property type="component" value="Unassembled WGS sequence"/>
</dbReference>
<organism evidence="1 2">
    <name type="scientific">[Candida] jaroonii</name>
    <dbReference type="NCBI Taxonomy" id="467808"/>
    <lineage>
        <taxon>Eukaryota</taxon>
        <taxon>Fungi</taxon>
        <taxon>Dikarya</taxon>
        <taxon>Ascomycota</taxon>
        <taxon>Saccharomycotina</taxon>
        <taxon>Pichiomycetes</taxon>
        <taxon>Debaryomycetaceae</taxon>
        <taxon>Yamadazyma</taxon>
    </lineage>
</organism>
<evidence type="ECO:0000313" key="2">
    <source>
        <dbReference type="Proteomes" id="UP001152531"/>
    </source>
</evidence>